<evidence type="ECO:0000256" key="4">
    <source>
        <dbReference type="ARBA" id="ARBA00023136"/>
    </source>
</evidence>
<reference evidence="8 9" key="1">
    <citation type="journal article" date="2019" name="Anaerobe">
        <title>Detection of Robinsoniella peoriensis in multiple bone samples of a trauma patient.</title>
        <authorList>
            <person name="Schrottner P."/>
            <person name="Hartwich K."/>
            <person name="Bunk B."/>
            <person name="Schober I."/>
            <person name="Helbig S."/>
            <person name="Rudolph W.W."/>
            <person name="Gunzer F."/>
        </authorList>
    </citation>
    <scope>NUCLEOTIDE SEQUENCE [LARGE SCALE GENOMIC DNA]</scope>
    <source>
        <strain evidence="8 9">DSM 106044</strain>
    </source>
</reference>
<dbReference type="Proteomes" id="UP000306509">
    <property type="component" value="Unassembled WGS sequence"/>
</dbReference>
<evidence type="ECO:0000256" key="2">
    <source>
        <dbReference type="ARBA" id="ARBA00022692"/>
    </source>
</evidence>
<proteinExistence type="predicted"/>
<gene>
    <name evidence="8" type="ORF">DSM106044_05675</name>
</gene>
<comment type="caution">
    <text evidence="8">The sequence shown here is derived from an EMBL/GenBank/DDBJ whole genome shotgun (WGS) entry which is preliminary data.</text>
</comment>
<dbReference type="EMBL" id="QGQD01000119">
    <property type="protein sequence ID" value="TLC97520.1"/>
    <property type="molecule type" value="Genomic_DNA"/>
</dbReference>
<keyword evidence="2 7" id="KW-0812">Transmembrane</keyword>
<keyword evidence="9" id="KW-1185">Reference proteome</keyword>
<evidence type="ECO:0000256" key="3">
    <source>
        <dbReference type="ARBA" id="ARBA00022989"/>
    </source>
</evidence>
<dbReference type="Gene3D" id="3.30.1490.480">
    <property type="entry name" value="Endolytic murein transglycosylase"/>
    <property type="match status" value="1"/>
</dbReference>
<dbReference type="PANTHER" id="PTHR30518:SF2">
    <property type="entry name" value="ENDOLYTIC MUREIN TRANSGLYCOSYLASE"/>
    <property type="match status" value="1"/>
</dbReference>
<evidence type="ECO:0000256" key="7">
    <source>
        <dbReference type="SAM" id="Phobius"/>
    </source>
</evidence>
<dbReference type="GO" id="GO:0071555">
    <property type="term" value="P:cell wall organization"/>
    <property type="evidence" value="ECO:0007669"/>
    <property type="project" value="UniProtKB-KW"/>
</dbReference>
<evidence type="ECO:0000256" key="1">
    <source>
        <dbReference type="ARBA" id="ARBA00022475"/>
    </source>
</evidence>
<dbReference type="InterPro" id="IPR003770">
    <property type="entry name" value="MLTG-like"/>
</dbReference>
<evidence type="ECO:0000313" key="9">
    <source>
        <dbReference type="Proteomes" id="UP000306509"/>
    </source>
</evidence>
<dbReference type="Pfam" id="PF02618">
    <property type="entry name" value="YceG"/>
    <property type="match status" value="1"/>
</dbReference>
<keyword evidence="5" id="KW-0456">Lyase</keyword>
<feature type="transmembrane region" description="Helical" evidence="7">
    <location>
        <begin position="6"/>
        <end position="30"/>
    </location>
</feature>
<dbReference type="RefSeq" id="WP_044294089.1">
    <property type="nucleotide sequence ID" value="NZ_CABMJZ010000024.1"/>
</dbReference>
<name>A0A4U8PYX7_9FIRM</name>
<protein>
    <submittedName>
        <fullName evidence="8">YceG-like family protein</fullName>
    </submittedName>
</protein>
<evidence type="ECO:0000256" key="5">
    <source>
        <dbReference type="ARBA" id="ARBA00023239"/>
    </source>
</evidence>
<keyword evidence="4 7" id="KW-0472">Membrane</keyword>
<evidence type="ECO:0000256" key="6">
    <source>
        <dbReference type="ARBA" id="ARBA00023316"/>
    </source>
</evidence>
<keyword evidence="3 7" id="KW-1133">Transmembrane helix</keyword>
<keyword evidence="6" id="KW-0961">Cell wall biogenesis/degradation</keyword>
<sequence length="127" mass="14146">MNAKKVVLSITMTCVKMVILILIVYALFVFGRHAYDFGFQVFAGETVSDPPGKEVAVTITDDMSVMEVGELLESKGLIKDAKVFWVQEKLSKYSGKLKKGNYILTTAQDADEMLEELAQETEAQTEE</sequence>
<dbReference type="AlphaFoldDB" id="A0A4U8PYX7"/>
<dbReference type="GO" id="GO:0016829">
    <property type="term" value="F:lyase activity"/>
    <property type="evidence" value="ECO:0007669"/>
    <property type="project" value="UniProtKB-KW"/>
</dbReference>
<keyword evidence="1" id="KW-1003">Cell membrane</keyword>
<dbReference type="OrthoDB" id="9810667at2"/>
<evidence type="ECO:0000313" key="8">
    <source>
        <dbReference type="EMBL" id="TLC97520.1"/>
    </source>
</evidence>
<accession>A0A4U8PYX7</accession>
<organism evidence="8 9">
    <name type="scientific">Robinsoniella peoriensis</name>
    <dbReference type="NCBI Taxonomy" id="180332"/>
    <lineage>
        <taxon>Bacteria</taxon>
        <taxon>Bacillati</taxon>
        <taxon>Bacillota</taxon>
        <taxon>Clostridia</taxon>
        <taxon>Lachnospirales</taxon>
        <taxon>Lachnospiraceae</taxon>
        <taxon>Robinsoniella</taxon>
    </lineage>
</organism>
<dbReference type="PANTHER" id="PTHR30518">
    <property type="entry name" value="ENDOLYTIC MUREIN TRANSGLYCOSYLASE"/>
    <property type="match status" value="1"/>
</dbReference>
<dbReference type="STRING" id="180332.GCA_000797495_01297"/>